<protein>
    <recommendedName>
        <fullName evidence="4">Transposase</fullName>
    </recommendedName>
</protein>
<comment type="caution">
    <text evidence="2">The sequence shown here is derived from an EMBL/GenBank/DDBJ whole genome shotgun (WGS) entry which is preliminary data.</text>
</comment>
<dbReference type="InterPro" id="IPR036397">
    <property type="entry name" value="RNaseH_sf"/>
</dbReference>
<dbReference type="Gene3D" id="3.30.420.10">
    <property type="entry name" value="Ribonuclease H-like superfamily/Ribonuclease H"/>
    <property type="match status" value="1"/>
</dbReference>
<accession>A0ABN3Q6V1</accession>
<evidence type="ECO:0000313" key="3">
    <source>
        <dbReference type="Proteomes" id="UP001501509"/>
    </source>
</evidence>
<dbReference type="Proteomes" id="UP001501509">
    <property type="component" value="Unassembled WGS sequence"/>
</dbReference>
<proteinExistence type="predicted"/>
<gene>
    <name evidence="2" type="ORF">GCM10010411_63270</name>
</gene>
<evidence type="ECO:0000256" key="1">
    <source>
        <dbReference type="SAM" id="MobiDB-lite"/>
    </source>
</evidence>
<name>A0ABN3Q6V1_9ACTN</name>
<keyword evidence="3" id="KW-1185">Reference proteome</keyword>
<dbReference type="SUPFAM" id="SSF53098">
    <property type="entry name" value="Ribonuclease H-like"/>
    <property type="match status" value="1"/>
</dbReference>
<reference evidence="2 3" key="1">
    <citation type="journal article" date="2019" name="Int. J. Syst. Evol. Microbiol.">
        <title>The Global Catalogue of Microorganisms (GCM) 10K type strain sequencing project: providing services to taxonomists for standard genome sequencing and annotation.</title>
        <authorList>
            <consortium name="The Broad Institute Genomics Platform"/>
            <consortium name="The Broad Institute Genome Sequencing Center for Infectious Disease"/>
            <person name="Wu L."/>
            <person name="Ma J."/>
        </authorList>
    </citation>
    <scope>NUCLEOTIDE SEQUENCE [LARGE SCALE GENOMIC DNA]</scope>
    <source>
        <strain evidence="2 3">JCM 6833</strain>
    </source>
</reference>
<organism evidence="2 3">
    <name type="scientific">Actinomadura fulvescens</name>
    <dbReference type="NCBI Taxonomy" id="46160"/>
    <lineage>
        <taxon>Bacteria</taxon>
        <taxon>Bacillati</taxon>
        <taxon>Actinomycetota</taxon>
        <taxon>Actinomycetes</taxon>
        <taxon>Streptosporangiales</taxon>
        <taxon>Thermomonosporaceae</taxon>
        <taxon>Actinomadura</taxon>
    </lineage>
</organism>
<dbReference type="InterPro" id="IPR012337">
    <property type="entry name" value="RNaseH-like_sf"/>
</dbReference>
<evidence type="ECO:0008006" key="4">
    <source>
        <dbReference type="Google" id="ProtNLM"/>
    </source>
</evidence>
<dbReference type="EMBL" id="BAAATD010000009">
    <property type="protein sequence ID" value="GAA2618985.1"/>
    <property type="molecule type" value="Genomic_DNA"/>
</dbReference>
<evidence type="ECO:0000313" key="2">
    <source>
        <dbReference type="EMBL" id="GAA2618985.1"/>
    </source>
</evidence>
<feature type="region of interest" description="Disordered" evidence="1">
    <location>
        <begin position="13"/>
        <end position="35"/>
    </location>
</feature>
<sequence length="115" mass="12557">MVHLDVKKVGRIPGGGGWRAHGRGSEQAKAVNRRKNKTERGGYVYLHSAIDGYSRLAYTEALPDEKAATAIAFLHRARAWFGAHGTSESDRVSAVDRCHQRHGLLHLVIGCLVTG</sequence>